<evidence type="ECO:0000256" key="1">
    <source>
        <dbReference type="SAM" id="MobiDB-lite"/>
    </source>
</evidence>
<proteinExistence type="predicted"/>
<evidence type="ECO:0000313" key="2">
    <source>
        <dbReference type="EMBL" id="CZF85752.1"/>
    </source>
</evidence>
<keyword evidence="3" id="KW-1185">Reference proteome</keyword>
<name>A0A128FG41_9GAMM</name>
<accession>A0A128FG41</accession>
<dbReference type="EMBL" id="FIZY01000043">
    <property type="protein sequence ID" value="CZF85752.1"/>
    <property type="molecule type" value="Genomic_DNA"/>
</dbReference>
<evidence type="ECO:0000313" key="3">
    <source>
        <dbReference type="Proteomes" id="UP000073601"/>
    </source>
</evidence>
<organism evidence="2 3">
    <name type="scientific">Grimontia marina</name>
    <dbReference type="NCBI Taxonomy" id="646534"/>
    <lineage>
        <taxon>Bacteria</taxon>
        <taxon>Pseudomonadati</taxon>
        <taxon>Pseudomonadota</taxon>
        <taxon>Gammaproteobacteria</taxon>
        <taxon>Vibrionales</taxon>
        <taxon>Vibrionaceae</taxon>
        <taxon>Grimontia</taxon>
    </lineage>
</organism>
<dbReference type="AlphaFoldDB" id="A0A128FG41"/>
<protein>
    <submittedName>
        <fullName evidence="2">Uncharacterized protein</fullName>
    </submittedName>
</protein>
<gene>
    <name evidence="2" type="ORF">GMA8713_03785</name>
</gene>
<feature type="region of interest" description="Disordered" evidence="1">
    <location>
        <begin position="135"/>
        <end position="154"/>
    </location>
</feature>
<reference evidence="3" key="1">
    <citation type="submission" date="2016-02" db="EMBL/GenBank/DDBJ databases">
        <authorList>
            <person name="Rodrigo-Torres Lidia"/>
            <person name="Arahal R.David."/>
        </authorList>
    </citation>
    <scope>NUCLEOTIDE SEQUENCE [LARGE SCALE GENOMIC DNA]</scope>
    <source>
        <strain evidence="3">CECT 8713</strain>
    </source>
</reference>
<dbReference type="Proteomes" id="UP000073601">
    <property type="component" value="Unassembled WGS sequence"/>
</dbReference>
<sequence>MPSVNSKNRRHLIMIARQIILPRRRRAACWYETGDPRCRQLLPRFPHRCERLCYRAHHNQQLHRYPHQGIQSHLRCPDSYLLAEKPDLLPLVGYQAGLRTSMWIIPALAACQPIFSPFCHAGHDIHLRAADKLRDKQGSEKQKASRMLESVDLW</sequence>